<evidence type="ECO:0000313" key="18">
    <source>
        <dbReference type="EMBL" id="ATG50302.1"/>
    </source>
</evidence>
<dbReference type="EC" id="2.7.10.2" evidence="4"/>
<dbReference type="InterPro" id="IPR005702">
    <property type="entry name" value="Wzc-like_C"/>
</dbReference>
<evidence type="ECO:0000256" key="12">
    <source>
        <dbReference type="ARBA" id="ARBA00023136"/>
    </source>
</evidence>
<evidence type="ECO:0000256" key="9">
    <source>
        <dbReference type="ARBA" id="ARBA00022777"/>
    </source>
</evidence>
<dbReference type="Gene3D" id="3.40.50.300">
    <property type="entry name" value="P-loop containing nucleotide triphosphate hydrolases"/>
    <property type="match status" value="1"/>
</dbReference>
<evidence type="ECO:0000256" key="14">
    <source>
        <dbReference type="ARBA" id="ARBA00051245"/>
    </source>
</evidence>
<dbReference type="FunFam" id="3.40.50.300:FF:000527">
    <property type="entry name" value="Tyrosine-protein kinase etk"/>
    <property type="match status" value="1"/>
</dbReference>
<keyword evidence="6" id="KW-0808">Transferase</keyword>
<dbReference type="InterPro" id="IPR033756">
    <property type="entry name" value="YlxH/NBP35"/>
</dbReference>
<dbReference type="GO" id="GO:0005524">
    <property type="term" value="F:ATP binding"/>
    <property type="evidence" value="ECO:0007669"/>
    <property type="project" value="UniProtKB-KW"/>
</dbReference>
<evidence type="ECO:0000256" key="15">
    <source>
        <dbReference type="SAM" id="MobiDB-lite"/>
    </source>
</evidence>
<comment type="similarity">
    <text evidence="3">Belongs to the CpsD/CapB family.</text>
</comment>
<accession>A0A291GJR8</accession>
<dbReference type="GO" id="GO:0005886">
    <property type="term" value="C:plasma membrane"/>
    <property type="evidence" value="ECO:0007669"/>
    <property type="project" value="UniProtKB-SubCell"/>
</dbReference>
<keyword evidence="11 16" id="KW-1133">Transmembrane helix</keyword>
<feature type="region of interest" description="Disordered" evidence="15">
    <location>
        <begin position="487"/>
        <end position="535"/>
    </location>
</feature>
<dbReference type="InterPro" id="IPR003856">
    <property type="entry name" value="LPS_length_determ_N"/>
</dbReference>
<organism evidence="18 19">
    <name type="scientific">Brachybacterium vulturis</name>
    <dbReference type="NCBI Taxonomy" id="2017484"/>
    <lineage>
        <taxon>Bacteria</taxon>
        <taxon>Bacillati</taxon>
        <taxon>Actinomycetota</taxon>
        <taxon>Actinomycetes</taxon>
        <taxon>Micrococcales</taxon>
        <taxon>Dermabacteraceae</taxon>
        <taxon>Brachybacterium</taxon>
    </lineage>
</organism>
<feature type="domain" description="Polysaccharide chain length determinant N-terminal" evidence="17">
    <location>
        <begin position="22"/>
        <end position="109"/>
    </location>
</feature>
<evidence type="ECO:0000256" key="11">
    <source>
        <dbReference type="ARBA" id="ARBA00022989"/>
    </source>
</evidence>
<comment type="catalytic activity">
    <reaction evidence="14">
        <text>L-tyrosyl-[protein] + ATP = O-phospho-L-tyrosyl-[protein] + ADP + H(+)</text>
        <dbReference type="Rhea" id="RHEA:10596"/>
        <dbReference type="Rhea" id="RHEA-COMP:10136"/>
        <dbReference type="Rhea" id="RHEA-COMP:20101"/>
        <dbReference type="ChEBI" id="CHEBI:15378"/>
        <dbReference type="ChEBI" id="CHEBI:30616"/>
        <dbReference type="ChEBI" id="CHEBI:46858"/>
        <dbReference type="ChEBI" id="CHEBI:61978"/>
        <dbReference type="ChEBI" id="CHEBI:456216"/>
        <dbReference type="EC" id="2.7.10.2"/>
    </reaction>
</comment>
<dbReference type="PANTHER" id="PTHR32309:SF31">
    <property type="entry name" value="CAPSULAR EXOPOLYSACCHARIDE FAMILY"/>
    <property type="match status" value="1"/>
</dbReference>
<evidence type="ECO:0000256" key="16">
    <source>
        <dbReference type="SAM" id="Phobius"/>
    </source>
</evidence>
<comment type="similarity">
    <text evidence="2">Belongs to the CpsC/CapA family.</text>
</comment>
<name>A0A291GJR8_9MICO</name>
<dbReference type="PANTHER" id="PTHR32309">
    <property type="entry name" value="TYROSINE-PROTEIN KINASE"/>
    <property type="match status" value="1"/>
</dbReference>
<evidence type="ECO:0000256" key="2">
    <source>
        <dbReference type="ARBA" id="ARBA00006683"/>
    </source>
</evidence>
<feature type="transmembrane region" description="Helical" evidence="16">
    <location>
        <begin position="34"/>
        <end position="54"/>
    </location>
</feature>
<evidence type="ECO:0000256" key="5">
    <source>
        <dbReference type="ARBA" id="ARBA00022475"/>
    </source>
</evidence>
<dbReference type="Pfam" id="PF02706">
    <property type="entry name" value="Wzz"/>
    <property type="match status" value="1"/>
</dbReference>
<keyword evidence="8" id="KW-0547">Nucleotide-binding</keyword>
<dbReference type="Pfam" id="PF10609">
    <property type="entry name" value="ParA"/>
    <property type="match status" value="1"/>
</dbReference>
<dbReference type="Proteomes" id="UP000218165">
    <property type="component" value="Chromosome"/>
</dbReference>
<dbReference type="OrthoDB" id="9812433at2"/>
<evidence type="ECO:0000256" key="1">
    <source>
        <dbReference type="ARBA" id="ARBA00004651"/>
    </source>
</evidence>
<evidence type="ECO:0000256" key="10">
    <source>
        <dbReference type="ARBA" id="ARBA00022840"/>
    </source>
</evidence>
<keyword evidence="12 16" id="KW-0472">Membrane</keyword>
<evidence type="ECO:0000256" key="7">
    <source>
        <dbReference type="ARBA" id="ARBA00022692"/>
    </source>
</evidence>
<evidence type="ECO:0000259" key="17">
    <source>
        <dbReference type="Pfam" id="PF02706"/>
    </source>
</evidence>
<dbReference type="SUPFAM" id="SSF52540">
    <property type="entry name" value="P-loop containing nucleoside triphosphate hydrolases"/>
    <property type="match status" value="1"/>
</dbReference>
<reference evidence="19" key="1">
    <citation type="submission" date="2017-09" db="EMBL/GenBank/DDBJ databases">
        <title>Brachybacterium sp. VM2412.</title>
        <authorList>
            <person name="Tak E.J."/>
            <person name="Bae J.-W."/>
        </authorList>
    </citation>
    <scope>NUCLEOTIDE SEQUENCE [LARGE SCALE GENOMIC DNA]</scope>
    <source>
        <strain evidence="19">VM2412</strain>
    </source>
</reference>
<evidence type="ECO:0000313" key="19">
    <source>
        <dbReference type="Proteomes" id="UP000218165"/>
    </source>
</evidence>
<gene>
    <name evidence="18" type="ORF">CFK38_01265</name>
</gene>
<dbReference type="InterPro" id="IPR050445">
    <property type="entry name" value="Bact_polysacc_biosynth/exp"/>
</dbReference>
<keyword evidence="19" id="KW-1185">Reference proteome</keyword>
<protein>
    <recommendedName>
        <fullName evidence="4">non-specific protein-tyrosine kinase</fullName>
        <ecNumber evidence="4">2.7.10.2</ecNumber>
    </recommendedName>
</protein>
<proteinExistence type="inferred from homology"/>
<dbReference type="NCBIfam" id="TIGR01007">
    <property type="entry name" value="eps_fam"/>
    <property type="match status" value="1"/>
</dbReference>
<evidence type="ECO:0000256" key="6">
    <source>
        <dbReference type="ARBA" id="ARBA00022679"/>
    </source>
</evidence>
<evidence type="ECO:0000256" key="8">
    <source>
        <dbReference type="ARBA" id="ARBA00022741"/>
    </source>
</evidence>
<dbReference type="InterPro" id="IPR027417">
    <property type="entry name" value="P-loop_NTPase"/>
</dbReference>
<keyword evidence="5" id="KW-1003">Cell membrane</keyword>
<evidence type="ECO:0000256" key="4">
    <source>
        <dbReference type="ARBA" id="ARBA00011903"/>
    </source>
</evidence>
<evidence type="ECO:0000256" key="3">
    <source>
        <dbReference type="ARBA" id="ARBA00007316"/>
    </source>
</evidence>
<keyword evidence="10" id="KW-0067">ATP-binding</keyword>
<comment type="subcellular location">
    <subcellularLocation>
        <location evidence="1">Cell membrane</location>
        <topology evidence="1">Multi-pass membrane protein</topology>
    </subcellularLocation>
</comment>
<keyword evidence="9" id="KW-0418">Kinase</keyword>
<dbReference type="GO" id="GO:0004715">
    <property type="term" value="F:non-membrane spanning protein tyrosine kinase activity"/>
    <property type="evidence" value="ECO:0007669"/>
    <property type="project" value="UniProtKB-EC"/>
</dbReference>
<evidence type="ECO:0000256" key="13">
    <source>
        <dbReference type="ARBA" id="ARBA00023137"/>
    </source>
</evidence>
<dbReference type="AlphaFoldDB" id="A0A291GJR8"/>
<keyword evidence="13" id="KW-0829">Tyrosine-protein kinase</keyword>
<dbReference type="EMBL" id="CP023563">
    <property type="protein sequence ID" value="ATG50302.1"/>
    <property type="molecule type" value="Genomic_DNA"/>
</dbReference>
<dbReference type="CDD" id="cd05387">
    <property type="entry name" value="BY-kinase"/>
    <property type="match status" value="1"/>
</dbReference>
<dbReference type="KEGG" id="brz:CFK38_01265"/>
<dbReference type="GO" id="GO:0042802">
    <property type="term" value="F:identical protein binding"/>
    <property type="evidence" value="ECO:0007669"/>
    <property type="project" value="UniProtKB-ARBA"/>
</dbReference>
<keyword evidence="7 16" id="KW-0812">Transmembrane</keyword>
<sequence length="535" mass="56531">MTGGTRPGGTAATPQIEGALVEIQQYLAVLRKRWLSALLTALLILLAAALVTLLQTPRYEATNRLFIQTLTESSIAELNGGVDFASQQITTYADLATSPMVLDPVIEELALDKTSRELAEDINTSIPPDTLILEITVTSTTPDLAADIANSTAASLRAVVAELSTTTSGSTVKLTVVSTADAPSAPASPSVPRNIALGLLLGIMAGFAVAVAQELSDNRVRTTEDVEKSVAMPVIGSVQAVRDSEQAPLVMSDRPHSVEAEAYRELRTNLRFTGLNAASNSILVTSSLANEGKSSSAINLAHVLAQAGNCVLLIEADLRRPSLSRYLGLEATVGLTTVLIGEADLSEVTQPLETPGLEVLTAGPIPPNPSEMLGSIAMQRTLDTAMAAYDYVVIDSPPLLSVTDTAVLSRIVGGTLIVARSGLVRKPQLRAALEKLTTIDSDVLGVLLNRVPRRAHDVYTQRYQYAIDSESSVAMAARAETLALLREATSPRQELQPADTSSSRESSSLGDRRAETSEPLAKTLSRETESTGSRG</sequence>